<comment type="caution">
    <text evidence="2">The sequence shown here is derived from an EMBL/GenBank/DDBJ whole genome shotgun (WGS) entry which is preliminary data.</text>
</comment>
<reference evidence="2 3" key="1">
    <citation type="submission" date="2019-07" db="EMBL/GenBank/DDBJ databases">
        <title>Whole genome shotgun sequence of Cyclobacterium qasimii NBRC 106168.</title>
        <authorList>
            <person name="Hosoyama A."/>
            <person name="Uohara A."/>
            <person name="Ohji S."/>
            <person name="Ichikawa N."/>
        </authorList>
    </citation>
    <scope>NUCLEOTIDE SEQUENCE [LARGE SCALE GENOMIC DNA]</scope>
    <source>
        <strain evidence="2 3">NBRC 106168</strain>
    </source>
</reference>
<keyword evidence="1" id="KW-0460">Magnesium</keyword>
<dbReference type="AlphaFoldDB" id="A0A512C687"/>
<feature type="binding site" evidence="1">
    <location>
        <position position="106"/>
    </location>
    <ligand>
        <name>Mg(2+)</name>
        <dbReference type="ChEBI" id="CHEBI:18420"/>
        <label>1</label>
    </ligand>
</feature>
<feature type="binding site" evidence="1">
    <location>
        <position position="365"/>
    </location>
    <ligand>
        <name>Mg(2+)</name>
        <dbReference type="ChEBI" id="CHEBI:18420"/>
        <label>1</label>
    </ligand>
</feature>
<accession>A0A512C687</accession>
<keyword evidence="1" id="KW-0479">Metal-binding</keyword>
<name>A0A512C687_9BACT</name>
<evidence type="ECO:0000256" key="1">
    <source>
        <dbReference type="PIRSR" id="PIRSR605502-1"/>
    </source>
</evidence>
<protein>
    <recommendedName>
        <fullName evidence="4">ADP-ribosylglycohydrolase</fullName>
    </recommendedName>
</protein>
<dbReference type="InterPro" id="IPR005502">
    <property type="entry name" value="Ribosyl_crysJ1"/>
</dbReference>
<dbReference type="EMBL" id="BJYV01000001">
    <property type="protein sequence ID" value="GEO19728.1"/>
    <property type="molecule type" value="Genomic_DNA"/>
</dbReference>
<dbReference type="InterPro" id="IPR036705">
    <property type="entry name" value="Ribosyl_crysJ1_sf"/>
</dbReference>
<dbReference type="GO" id="GO:0046872">
    <property type="term" value="F:metal ion binding"/>
    <property type="evidence" value="ECO:0007669"/>
    <property type="project" value="UniProtKB-KW"/>
</dbReference>
<organism evidence="2 3">
    <name type="scientific">Cyclobacterium qasimii</name>
    <dbReference type="NCBI Taxonomy" id="1350429"/>
    <lineage>
        <taxon>Bacteria</taxon>
        <taxon>Pseudomonadati</taxon>
        <taxon>Bacteroidota</taxon>
        <taxon>Cytophagia</taxon>
        <taxon>Cytophagales</taxon>
        <taxon>Cyclobacteriaceae</taxon>
        <taxon>Cyclobacterium</taxon>
    </lineage>
</organism>
<evidence type="ECO:0008006" key="4">
    <source>
        <dbReference type="Google" id="ProtNLM"/>
    </source>
</evidence>
<feature type="binding site" evidence="1">
    <location>
        <position position="107"/>
    </location>
    <ligand>
        <name>Mg(2+)</name>
        <dbReference type="ChEBI" id="CHEBI:18420"/>
        <label>1</label>
    </ligand>
</feature>
<dbReference type="Proteomes" id="UP000321301">
    <property type="component" value="Unassembled WGS sequence"/>
</dbReference>
<dbReference type="PANTHER" id="PTHR16222:SF12">
    <property type="entry name" value="ADP-RIBOSYLGLYCOHYDROLASE-RELATED"/>
    <property type="match status" value="1"/>
</dbReference>
<proteinExistence type="predicted"/>
<keyword evidence="3" id="KW-1185">Reference proteome</keyword>
<feature type="binding site" evidence="1">
    <location>
        <position position="368"/>
    </location>
    <ligand>
        <name>Mg(2+)</name>
        <dbReference type="ChEBI" id="CHEBI:18420"/>
        <label>1</label>
    </ligand>
</feature>
<sequence length="425" mass="47463">MKKFSLWIAVFISFLFWSCKDGKQTSIESQKTDLIVAELTKTELSDKIKGLMVGSAIGDAMGAPTEMWAREDIQKTYGWVTGLDSMVREISPEGIWKANLPAGGTTDDTRWKSLIVDYMADQKNLTLDAGSFSKHIIKDYEEYFDALKPLKPEQTLALESVNLKVLWLQEWYKVSLSYQANNLSDYQKALGKFYGGEMVCAGLLYAPAVGLMFPGQPEEAYNQAFELSIFDLGLAKDISSLSAAMTAAAMTAKGDQNQVLNVLRKVDPEGYFSSRLVGRSSYRVLELARAIVLEAKDSLAVEKAITDGSVIPDASILRAYELLDQNQQDMPFHAAEIHLQVLTAMLFSDFKFTETLVFLTNYGRDNDTTAAIAGAILGAFHGYDKLPKDMREKVIAVNKEHLDIDLEKMSDKHFQTIQSLYLWPD</sequence>
<dbReference type="Gene3D" id="1.10.4080.10">
    <property type="entry name" value="ADP-ribosylation/Crystallin J1"/>
    <property type="match status" value="1"/>
</dbReference>
<feature type="binding site" evidence="1">
    <location>
        <position position="108"/>
    </location>
    <ligand>
        <name>Mg(2+)</name>
        <dbReference type="ChEBI" id="CHEBI:18420"/>
        <label>1</label>
    </ligand>
</feature>
<dbReference type="PANTHER" id="PTHR16222">
    <property type="entry name" value="ADP-RIBOSYLGLYCOHYDROLASE"/>
    <property type="match status" value="1"/>
</dbReference>
<evidence type="ECO:0000313" key="2">
    <source>
        <dbReference type="EMBL" id="GEO19728.1"/>
    </source>
</evidence>
<dbReference type="SUPFAM" id="SSF101478">
    <property type="entry name" value="ADP-ribosylglycohydrolase"/>
    <property type="match status" value="1"/>
</dbReference>
<dbReference type="InterPro" id="IPR050792">
    <property type="entry name" value="ADP-ribosylglycohydrolase"/>
</dbReference>
<feature type="binding site" evidence="1">
    <location>
        <position position="367"/>
    </location>
    <ligand>
        <name>Mg(2+)</name>
        <dbReference type="ChEBI" id="CHEBI:18420"/>
        <label>1</label>
    </ligand>
</feature>
<dbReference type="RefSeq" id="WP_020889807.1">
    <property type="nucleotide sequence ID" value="NZ_BJYV01000001.1"/>
</dbReference>
<evidence type="ECO:0000313" key="3">
    <source>
        <dbReference type="Proteomes" id="UP000321301"/>
    </source>
</evidence>
<dbReference type="Pfam" id="PF03747">
    <property type="entry name" value="ADP_ribosyl_GH"/>
    <property type="match status" value="1"/>
</dbReference>
<gene>
    <name evidence="2" type="ORF">CQA01_02620</name>
</gene>
<comment type="cofactor">
    <cofactor evidence="1">
        <name>Mg(2+)</name>
        <dbReference type="ChEBI" id="CHEBI:18420"/>
    </cofactor>
    <text evidence="1">Binds 2 magnesium ions per subunit.</text>
</comment>